<reference evidence="1 2" key="1">
    <citation type="submission" date="2018-06" db="EMBL/GenBank/DDBJ databases">
        <authorList>
            <consortium name="Pathogen Informatics"/>
            <person name="Doyle S."/>
        </authorList>
    </citation>
    <scope>NUCLEOTIDE SEQUENCE [LARGE SCALE GENOMIC DNA]</scope>
    <source>
        <strain evidence="1 2">NCTC11694</strain>
    </source>
</reference>
<protein>
    <submittedName>
        <fullName evidence="1">Phosphoadenosine phosphosulfate reductase family protein</fullName>
    </submittedName>
</protein>
<name>A0A7H4M0Q8_9ENTR</name>
<evidence type="ECO:0000313" key="1">
    <source>
        <dbReference type="EMBL" id="STR41984.1"/>
    </source>
</evidence>
<dbReference type="Pfam" id="PF11922">
    <property type="entry name" value="DUF3440"/>
    <property type="match status" value="1"/>
</dbReference>
<proteinExistence type="predicted"/>
<dbReference type="PANTHER" id="PTHR30083">
    <property type="entry name" value="TRANSCRIPTIONAL REGULATOR-RELATED"/>
    <property type="match status" value="1"/>
</dbReference>
<sequence>MPAKTAEHYRNKIAIYLHWYQTRGFPVDIPDEQEKDLGYRDVPSWRRICKTLLKNDFWCRMLSFSPTQPKHYERYCRLVSNKRKEWRTL</sequence>
<dbReference type="PANTHER" id="PTHR30083:SF0">
    <property type="entry name" value="3'-PHOSPHOADENOSINE 5'-PHOSPHOSULFATE SULFOTRANSFERASE (PAPS REDUCTASE)_FAD SYNTHETASE"/>
    <property type="match status" value="1"/>
</dbReference>
<dbReference type="Proteomes" id="UP000255050">
    <property type="component" value="Unassembled WGS sequence"/>
</dbReference>
<accession>A0A7H4M0Q8</accession>
<comment type="caution">
    <text evidence="1">The sequence shown here is derived from an EMBL/GenBank/DDBJ whole genome shotgun (WGS) entry which is preliminary data.</text>
</comment>
<evidence type="ECO:0000313" key="2">
    <source>
        <dbReference type="Proteomes" id="UP000255050"/>
    </source>
</evidence>
<gene>
    <name evidence="1" type="ORF">NCTC11694_03186</name>
</gene>
<organism evidence="1 2">
    <name type="scientific">Klebsiella michiganensis</name>
    <dbReference type="NCBI Taxonomy" id="1134687"/>
    <lineage>
        <taxon>Bacteria</taxon>
        <taxon>Pseudomonadati</taxon>
        <taxon>Pseudomonadota</taxon>
        <taxon>Gammaproteobacteria</taxon>
        <taxon>Enterobacterales</taxon>
        <taxon>Enterobacteriaceae</taxon>
        <taxon>Klebsiella/Raoultella group</taxon>
        <taxon>Klebsiella</taxon>
    </lineage>
</organism>
<dbReference type="AlphaFoldDB" id="A0A7H4M0Q8"/>
<dbReference type="InterPro" id="IPR021845">
    <property type="entry name" value="DUF3440"/>
</dbReference>
<dbReference type="EMBL" id="UGJR01000002">
    <property type="protein sequence ID" value="STR41984.1"/>
    <property type="molecule type" value="Genomic_DNA"/>
</dbReference>
<dbReference type="GO" id="GO:0071453">
    <property type="term" value="P:cellular response to oxygen levels"/>
    <property type="evidence" value="ECO:0007669"/>
    <property type="project" value="TreeGrafter"/>
</dbReference>